<evidence type="ECO:0000256" key="5">
    <source>
        <dbReference type="ARBA" id="ARBA00034808"/>
    </source>
</evidence>
<dbReference type="InterPro" id="IPR011545">
    <property type="entry name" value="DEAD/DEAH_box_helicase_dom"/>
</dbReference>
<sequence>MPTLLIGPQTLQQAMISVRADCLEELFRKLSLIQPFDRVPTEYLFTLDISDQIIAIRLCILVYYATKGQEVPKKIQLEAALASIKADSLIVAATGFGKTHIMALVMLLEDSPSRLTITISPLTRLQTTQTEAFLKKYGIKTIEINQNTPREKEWWTTNIHDTRNGASQINTARHIITTAEQLQKSSDGHWTQLGLLIQRNPQFRNRIARMNIDEIHTIFFAGTERYGIPAFRKAWGSFGELRITLPKSIRMHGFTATCPPHVQKAIEDSCLRSDRILIKTTVNRPNTIYARHCVVKGFDQLRNFDCFIRNPFTPDKPLSYQPRILLFFDDSNQALKIACYLNRICPQRYRNTGFVRHYYSMMSSEYLEKAHSEFTTADGPCRILCATSAESLGVDFPDVDITVNVGVPSDQCEDSQRAGCGGRREKPGLHLVLYEPWVNELNRLDFDAVKEFGNDPDRPRKVLKPGMRPQERVSLSGFEYIQSSCMRRFKAEYMKDKDGIHHVDDCCDGKEHPNSKFSLQAHLPGPIYLSTQADTETLKRKEREENDEVDEEDEENDRKRAPNHKKALRERLLRWREDEHAKDWLRDVYPEYLILSDTNLSKIISPHPIHVQSENDIAVRLGEATDGEWMQSWGRKLFQVIQQYDTEHPVKIRHKRIKTSQ</sequence>
<dbReference type="PROSITE" id="PS51194">
    <property type="entry name" value="HELICASE_CTER"/>
    <property type="match status" value="1"/>
</dbReference>
<dbReference type="PANTHER" id="PTHR13710:SF154">
    <property type="entry name" value="RECQ HELICASE, PUTATIVE (AFU_ORTHOLOGUE AFUA_6G14720)-RELATED"/>
    <property type="match status" value="1"/>
</dbReference>
<evidence type="ECO:0000256" key="4">
    <source>
        <dbReference type="ARBA" id="ARBA00034617"/>
    </source>
</evidence>
<evidence type="ECO:0000259" key="7">
    <source>
        <dbReference type="PROSITE" id="PS51192"/>
    </source>
</evidence>
<evidence type="ECO:0000256" key="3">
    <source>
        <dbReference type="ARBA" id="ARBA00022840"/>
    </source>
</evidence>
<dbReference type="InterPro" id="IPR001650">
    <property type="entry name" value="Helicase_C-like"/>
</dbReference>
<evidence type="ECO:0000256" key="2">
    <source>
        <dbReference type="ARBA" id="ARBA00022741"/>
    </source>
</evidence>
<feature type="domain" description="Helicase C-terminal" evidence="8">
    <location>
        <begin position="313"/>
        <end position="471"/>
    </location>
</feature>
<keyword evidence="10" id="KW-1185">Reference proteome</keyword>
<dbReference type="PANTHER" id="PTHR13710">
    <property type="entry name" value="DNA HELICASE RECQ FAMILY MEMBER"/>
    <property type="match status" value="1"/>
</dbReference>
<dbReference type="EMBL" id="JBANRG010000014">
    <property type="protein sequence ID" value="KAK7460975.1"/>
    <property type="molecule type" value="Genomic_DNA"/>
</dbReference>
<feature type="compositionally biased region" description="Acidic residues" evidence="6">
    <location>
        <begin position="545"/>
        <end position="555"/>
    </location>
</feature>
<keyword evidence="2" id="KW-0547">Nucleotide-binding</keyword>
<gene>
    <name evidence="9" type="ORF">VKT23_008903</name>
</gene>
<comment type="caution">
    <text evidence="9">The sequence shown here is derived from an EMBL/GenBank/DDBJ whole genome shotgun (WGS) entry which is preliminary data.</text>
</comment>
<name>A0ABR1JKI4_9AGAR</name>
<evidence type="ECO:0000256" key="1">
    <source>
        <dbReference type="ARBA" id="ARBA00005446"/>
    </source>
</evidence>
<organism evidence="9 10">
    <name type="scientific">Marasmiellus scandens</name>
    <dbReference type="NCBI Taxonomy" id="2682957"/>
    <lineage>
        <taxon>Eukaryota</taxon>
        <taxon>Fungi</taxon>
        <taxon>Dikarya</taxon>
        <taxon>Basidiomycota</taxon>
        <taxon>Agaricomycotina</taxon>
        <taxon>Agaricomycetes</taxon>
        <taxon>Agaricomycetidae</taxon>
        <taxon>Agaricales</taxon>
        <taxon>Marasmiineae</taxon>
        <taxon>Omphalotaceae</taxon>
        <taxon>Marasmiellus</taxon>
    </lineage>
</organism>
<comment type="similarity">
    <text evidence="1">Belongs to the helicase family. RecQ subfamily.</text>
</comment>
<evidence type="ECO:0000256" key="6">
    <source>
        <dbReference type="SAM" id="MobiDB-lite"/>
    </source>
</evidence>
<reference evidence="9 10" key="1">
    <citation type="submission" date="2024-01" db="EMBL/GenBank/DDBJ databases">
        <title>A draft genome for the cacao thread blight pathogen Marasmiellus scandens.</title>
        <authorList>
            <person name="Baruah I.K."/>
            <person name="Leung J."/>
            <person name="Bukari Y."/>
            <person name="Amoako-Attah I."/>
            <person name="Meinhardt L.W."/>
            <person name="Bailey B.A."/>
            <person name="Cohen S.P."/>
        </authorList>
    </citation>
    <scope>NUCLEOTIDE SEQUENCE [LARGE SCALE GENOMIC DNA]</scope>
    <source>
        <strain evidence="9 10">GH-19</strain>
    </source>
</reference>
<dbReference type="Pfam" id="PF00271">
    <property type="entry name" value="Helicase_C"/>
    <property type="match status" value="1"/>
</dbReference>
<protein>
    <recommendedName>
        <fullName evidence="5">DNA 3'-5' helicase</fullName>
        <ecNumber evidence="5">5.6.2.4</ecNumber>
    </recommendedName>
</protein>
<dbReference type="Proteomes" id="UP001498398">
    <property type="component" value="Unassembled WGS sequence"/>
</dbReference>
<evidence type="ECO:0000259" key="8">
    <source>
        <dbReference type="PROSITE" id="PS51194"/>
    </source>
</evidence>
<dbReference type="Pfam" id="PF00270">
    <property type="entry name" value="DEAD"/>
    <property type="match status" value="1"/>
</dbReference>
<comment type="catalytic activity">
    <reaction evidence="4">
        <text>Couples ATP hydrolysis with the unwinding of duplex DNA by translocating in the 3'-5' direction.</text>
        <dbReference type="EC" id="5.6.2.4"/>
    </reaction>
</comment>
<dbReference type="InterPro" id="IPR027417">
    <property type="entry name" value="P-loop_NTPase"/>
</dbReference>
<dbReference type="PROSITE" id="PS51192">
    <property type="entry name" value="HELICASE_ATP_BIND_1"/>
    <property type="match status" value="1"/>
</dbReference>
<proteinExistence type="inferred from homology"/>
<dbReference type="SUPFAM" id="SSF52540">
    <property type="entry name" value="P-loop containing nucleoside triphosphate hydrolases"/>
    <property type="match status" value="1"/>
</dbReference>
<feature type="region of interest" description="Disordered" evidence="6">
    <location>
        <begin position="530"/>
        <end position="565"/>
    </location>
</feature>
<dbReference type="Gene3D" id="3.40.50.300">
    <property type="entry name" value="P-loop containing nucleotide triphosphate hydrolases"/>
    <property type="match status" value="2"/>
</dbReference>
<feature type="domain" description="Helicase ATP-binding" evidence="7">
    <location>
        <begin position="79"/>
        <end position="276"/>
    </location>
</feature>
<accession>A0ABR1JKI4</accession>
<dbReference type="InterPro" id="IPR014001">
    <property type="entry name" value="Helicase_ATP-bd"/>
</dbReference>
<evidence type="ECO:0000313" key="10">
    <source>
        <dbReference type="Proteomes" id="UP001498398"/>
    </source>
</evidence>
<dbReference type="SMART" id="SM00487">
    <property type="entry name" value="DEXDc"/>
    <property type="match status" value="1"/>
</dbReference>
<keyword evidence="3" id="KW-0067">ATP-binding</keyword>
<evidence type="ECO:0000313" key="9">
    <source>
        <dbReference type="EMBL" id="KAK7460975.1"/>
    </source>
</evidence>
<dbReference type="EC" id="5.6.2.4" evidence="5"/>